<name>A0AAV1USF4_9STRA</name>
<feature type="region of interest" description="Disordered" evidence="1">
    <location>
        <begin position="24"/>
        <end position="52"/>
    </location>
</feature>
<protein>
    <recommendedName>
        <fullName evidence="5">RxLR effector candidate protein</fullName>
    </recommendedName>
</protein>
<evidence type="ECO:0000256" key="2">
    <source>
        <dbReference type="SAM" id="SignalP"/>
    </source>
</evidence>
<dbReference type="AlphaFoldDB" id="A0AAV1USF4"/>
<evidence type="ECO:0000313" key="3">
    <source>
        <dbReference type="EMBL" id="CAK7935999.1"/>
    </source>
</evidence>
<feature type="chain" id="PRO_5043920441" description="RxLR effector candidate protein" evidence="2">
    <location>
        <begin position="22"/>
        <end position="320"/>
    </location>
</feature>
<dbReference type="EMBL" id="CAKLBY020000223">
    <property type="protein sequence ID" value="CAK7935999.1"/>
    <property type="molecule type" value="Genomic_DNA"/>
</dbReference>
<organism evidence="3 4">
    <name type="scientific">Peronospora matthiolae</name>
    <dbReference type="NCBI Taxonomy" id="2874970"/>
    <lineage>
        <taxon>Eukaryota</taxon>
        <taxon>Sar</taxon>
        <taxon>Stramenopiles</taxon>
        <taxon>Oomycota</taxon>
        <taxon>Peronosporomycetes</taxon>
        <taxon>Peronosporales</taxon>
        <taxon>Peronosporaceae</taxon>
        <taxon>Peronospora</taxon>
    </lineage>
</organism>
<reference evidence="3" key="1">
    <citation type="submission" date="2024-01" db="EMBL/GenBank/DDBJ databases">
        <authorList>
            <person name="Webb A."/>
        </authorList>
    </citation>
    <scope>NUCLEOTIDE SEQUENCE</scope>
    <source>
        <strain evidence="3">Pm1</strain>
    </source>
</reference>
<accession>A0AAV1USF4</accession>
<evidence type="ECO:0008006" key="5">
    <source>
        <dbReference type="Google" id="ProtNLM"/>
    </source>
</evidence>
<gene>
    <name evidence="3" type="ORF">PM001_LOCUS21149</name>
</gene>
<sequence>MRLRSAVLLLAATVAATKTDALQAGHPYSNSVDDTDDPVQRHHRTGHSESEERMYSGFDVSKAFKTRPFIDEMQAQYVAAEMSIPKFVYDWGYIDSVTQHLSNKEKKILVNHMWEPCTFSERGAKRFMERHAESTIVSTIKSLSRIDDVKIRIIRNRLRSILILWWKSQKSSAVEVFNLLQVDESALKAKEKATMIEKAICLADDPAFVMWTMFVDNVDEHDPIGTICRTLAPAYLKIEEVADIVSKAQSFVVGRLHDVRNQLPLNHHGRRVKNEGVYAMERLPIEHQRRQEREIQVWVPRNEYASSARVHTTKTRVWML</sequence>
<evidence type="ECO:0000256" key="1">
    <source>
        <dbReference type="SAM" id="MobiDB-lite"/>
    </source>
</evidence>
<comment type="caution">
    <text evidence="3">The sequence shown here is derived from an EMBL/GenBank/DDBJ whole genome shotgun (WGS) entry which is preliminary data.</text>
</comment>
<evidence type="ECO:0000313" key="4">
    <source>
        <dbReference type="Proteomes" id="UP001162060"/>
    </source>
</evidence>
<feature type="signal peptide" evidence="2">
    <location>
        <begin position="1"/>
        <end position="21"/>
    </location>
</feature>
<dbReference type="Proteomes" id="UP001162060">
    <property type="component" value="Unassembled WGS sequence"/>
</dbReference>
<keyword evidence="2" id="KW-0732">Signal</keyword>
<proteinExistence type="predicted"/>